<keyword evidence="2" id="KW-0227">DNA damage</keyword>
<feature type="compositionally biased region" description="Low complexity" evidence="3">
    <location>
        <begin position="271"/>
        <end position="285"/>
    </location>
</feature>
<feature type="region of interest" description="Disordered" evidence="3">
    <location>
        <begin position="271"/>
        <end position="318"/>
    </location>
</feature>
<dbReference type="AlphaFoldDB" id="A0A7Z2GRR6"/>
<dbReference type="HAMAP" id="MF_01875">
    <property type="entry name" value="Prokaryotic_Ku"/>
    <property type="match status" value="1"/>
</dbReference>
<dbReference type="GO" id="GO:0006310">
    <property type="term" value="P:DNA recombination"/>
    <property type="evidence" value="ECO:0007669"/>
    <property type="project" value="UniProtKB-KW"/>
</dbReference>
<evidence type="ECO:0000259" key="4">
    <source>
        <dbReference type="SMART" id="SM00559"/>
    </source>
</evidence>
<dbReference type="GO" id="GO:0003690">
    <property type="term" value="F:double-stranded DNA binding"/>
    <property type="evidence" value="ECO:0007669"/>
    <property type="project" value="UniProtKB-UniRule"/>
</dbReference>
<dbReference type="InterPro" id="IPR016194">
    <property type="entry name" value="SPOC-like_C_dom_sf"/>
</dbReference>
<keyword evidence="6" id="KW-1185">Reference proteome</keyword>
<keyword evidence="1 2" id="KW-0238">DNA-binding</keyword>
<comment type="function">
    <text evidence="2">With LigD forms a non-homologous end joining (NHEJ) DNA repair enzyme, which repairs dsDNA breaks with reduced fidelity. Binds linear dsDNA with 5'- and 3'- overhangs but not closed circular dsDNA nor ssDNA. Recruits and stimulates the ligase activity of LigD.</text>
</comment>
<dbReference type="CDD" id="cd00789">
    <property type="entry name" value="KU_like"/>
    <property type="match status" value="1"/>
</dbReference>
<keyword evidence="2" id="KW-0233">DNA recombination</keyword>
<accession>A0A7Z2GRR6</accession>
<evidence type="ECO:0000256" key="3">
    <source>
        <dbReference type="SAM" id="MobiDB-lite"/>
    </source>
</evidence>
<comment type="similarity">
    <text evidence="2">Belongs to the prokaryotic Ku family.</text>
</comment>
<feature type="domain" description="Ku" evidence="4">
    <location>
        <begin position="55"/>
        <end position="183"/>
    </location>
</feature>
<dbReference type="Proteomes" id="UP000433577">
    <property type="component" value="Chromosome 4"/>
</dbReference>
<dbReference type="PANTHER" id="PTHR41251:SF1">
    <property type="entry name" value="NON-HOMOLOGOUS END JOINING PROTEIN KU"/>
    <property type="match status" value="1"/>
</dbReference>
<keyword evidence="2" id="KW-0234">DNA repair</keyword>
<dbReference type="SMART" id="SM00559">
    <property type="entry name" value="Ku78"/>
    <property type="match status" value="1"/>
</dbReference>
<dbReference type="SUPFAM" id="SSF100939">
    <property type="entry name" value="SPOC domain-like"/>
    <property type="match status" value="1"/>
</dbReference>
<dbReference type="InterPro" id="IPR006164">
    <property type="entry name" value="DNA_bd_Ku70/Ku80"/>
</dbReference>
<name>A0A7Z2GRR6_9BURK</name>
<dbReference type="EMBL" id="CP046916">
    <property type="protein sequence ID" value="QGZ66702.1"/>
    <property type="molecule type" value="Genomic_DNA"/>
</dbReference>
<organism evidence="5 6">
    <name type="scientific">Paraburkholderia acidisoli</name>
    <dbReference type="NCBI Taxonomy" id="2571748"/>
    <lineage>
        <taxon>Bacteria</taxon>
        <taxon>Pseudomonadati</taxon>
        <taxon>Pseudomonadota</taxon>
        <taxon>Betaproteobacteria</taxon>
        <taxon>Burkholderiales</taxon>
        <taxon>Burkholderiaceae</taxon>
        <taxon>Paraburkholderia</taxon>
    </lineage>
</organism>
<dbReference type="NCBIfam" id="TIGR02772">
    <property type="entry name" value="Ku_bact"/>
    <property type="match status" value="1"/>
</dbReference>
<gene>
    <name evidence="2" type="primary">ku</name>
    <name evidence="5" type="ORF">FAZ98_33695</name>
</gene>
<reference evidence="5 6" key="1">
    <citation type="submission" date="2019-12" db="EMBL/GenBank/DDBJ databases">
        <title>Paraburkholderia acidiphila 7Q-K02 sp. nov and Paraburkholderia acidisoli DHF22 sp. nov., two strains isolated from forest soil.</title>
        <authorList>
            <person name="Gao Z."/>
            <person name="Qiu L."/>
        </authorList>
    </citation>
    <scope>NUCLEOTIDE SEQUENCE [LARGE SCALE GENOMIC DNA]</scope>
    <source>
        <strain evidence="5 6">DHF22</strain>
    </source>
</reference>
<dbReference type="Gene3D" id="2.40.290.10">
    <property type="match status" value="1"/>
</dbReference>
<dbReference type="RefSeq" id="WP_158958293.1">
    <property type="nucleotide sequence ID" value="NZ_CP046916.1"/>
</dbReference>
<evidence type="ECO:0000313" key="6">
    <source>
        <dbReference type="Proteomes" id="UP000433577"/>
    </source>
</evidence>
<proteinExistence type="inferred from homology"/>
<dbReference type="PANTHER" id="PTHR41251">
    <property type="entry name" value="NON-HOMOLOGOUS END JOINING PROTEIN KU"/>
    <property type="match status" value="1"/>
</dbReference>
<protein>
    <recommendedName>
        <fullName evidence="2">Non-homologous end joining protein Ku</fullName>
    </recommendedName>
</protein>
<evidence type="ECO:0000256" key="2">
    <source>
        <dbReference type="HAMAP-Rule" id="MF_01875"/>
    </source>
</evidence>
<dbReference type="GO" id="GO:0006303">
    <property type="term" value="P:double-strand break repair via nonhomologous end joining"/>
    <property type="evidence" value="ECO:0007669"/>
    <property type="project" value="UniProtKB-UniRule"/>
</dbReference>
<dbReference type="Pfam" id="PF02735">
    <property type="entry name" value="Ku"/>
    <property type="match status" value="1"/>
</dbReference>
<comment type="subunit">
    <text evidence="2">Homodimer. Interacts with LigD.</text>
</comment>
<dbReference type="OrthoDB" id="9795084at2"/>
<dbReference type="PIRSF" id="PIRSF006493">
    <property type="entry name" value="Prok_Ku"/>
    <property type="match status" value="1"/>
</dbReference>
<dbReference type="KEGG" id="pacs:FAZ98_33695"/>
<evidence type="ECO:0000256" key="1">
    <source>
        <dbReference type="ARBA" id="ARBA00023125"/>
    </source>
</evidence>
<dbReference type="InterPro" id="IPR009187">
    <property type="entry name" value="Prok_Ku"/>
</dbReference>
<evidence type="ECO:0000313" key="5">
    <source>
        <dbReference type="EMBL" id="QGZ66702.1"/>
    </source>
</evidence>
<sequence length="318" mass="34493">MAARSLASLSLSFGLVSIPVKVFTATESHAGVSFNLLHKDCGSRLKQQYVCPQHQTVVPREDMVKGYEFEKDRYVVFEKDELEALEATAQHTVDIIAFLPASAIDPLYLDKPYYLGPDKRGGKPYWLLAKSMLETGTCALAKWVWKGSQHMVQLRATEDGIILTQLLFADEIRAMTGLDVEKPDLSASEMTLAGQLIEQYRVDAYDAAAFHDEEKERVLAAIDQKIAGKKITVAPVAQQAGAEIIDLADALRRSLQGRGKRAAPAAAKTARAAQAAQSADETPAATVAAKQRKPARRASGSTATPAAVPVKRTGTRKS</sequence>